<organism evidence="2 3">
    <name type="scientific">Fimbriiglobus ruber</name>
    <dbReference type="NCBI Taxonomy" id="1908690"/>
    <lineage>
        <taxon>Bacteria</taxon>
        <taxon>Pseudomonadati</taxon>
        <taxon>Planctomycetota</taxon>
        <taxon>Planctomycetia</taxon>
        <taxon>Gemmatales</taxon>
        <taxon>Gemmataceae</taxon>
        <taxon>Fimbriiglobus</taxon>
    </lineage>
</organism>
<evidence type="ECO:0000313" key="2">
    <source>
        <dbReference type="EMBL" id="OWK39997.1"/>
    </source>
</evidence>
<dbReference type="Proteomes" id="UP000214646">
    <property type="component" value="Unassembled WGS sequence"/>
</dbReference>
<dbReference type="EMBL" id="NIDE01000009">
    <property type="protein sequence ID" value="OWK39997.1"/>
    <property type="molecule type" value="Genomic_DNA"/>
</dbReference>
<proteinExistence type="predicted"/>
<sequence>MPTSAYPRAFPEALASWAILPPPGVRLTLAPGVLRPESSTGVTSFLIPVVCWVKGLAIRRVTLWMRVGVAVKTPPFTMPVLDRAHNSRRLVALDGDSDASSCSYPYPAVLGGIPGRVPGNRRSGPLQGLMVSRDPGASASPPHQEGRESHPHRNEVVTVPKHGAADPRLLTQPFPANESHRDTGLVSRRSGGGRRVRARGRPAGPVRRAGVGRRPARLDPDHVVQPVDGLLPLLRLGDPPEPAGQVADPPQGGVAADRWNAAATARGSWRPSDPGPRPRAAAVSWSSATSLSAAVTARLTARRVAISRSRRPPAPPGRSAGALGSLSVSSSFRSWANCSAKWAAAMAAAVSSSRVVACRAWYSGVSSNRVRNWCRRGSAHDAVGRGSGSNAAVK</sequence>
<name>A0A225DV15_9BACT</name>
<feature type="region of interest" description="Disordered" evidence="1">
    <location>
        <begin position="115"/>
        <end position="153"/>
    </location>
</feature>
<comment type="caution">
    <text evidence="2">The sequence shown here is derived from an EMBL/GenBank/DDBJ whole genome shotgun (WGS) entry which is preliminary data.</text>
</comment>
<evidence type="ECO:0000313" key="3">
    <source>
        <dbReference type="Proteomes" id="UP000214646"/>
    </source>
</evidence>
<feature type="region of interest" description="Disordered" evidence="1">
    <location>
        <begin position="172"/>
        <end position="223"/>
    </location>
</feature>
<evidence type="ECO:0000256" key="1">
    <source>
        <dbReference type="SAM" id="MobiDB-lite"/>
    </source>
</evidence>
<feature type="compositionally biased region" description="Basic and acidic residues" evidence="1">
    <location>
        <begin position="144"/>
        <end position="153"/>
    </location>
</feature>
<reference evidence="3" key="1">
    <citation type="submission" date="2017-06" db="EMBL/GenBank/DDBJ databases">
        <title>Genome analysis of Fimbriiglobus ruber SP5, the first member of the order Planctomycetales with confirmed chitinolytic capability.</title>
        <authorList>
            <person name="Ravin N.V."/>
            <person name="Rakitin A.L."/>
            <person name="Ivanova A.A."/>
            <person name="Beletsky A.V."/>
            <person name="Kulichevskaya I.S."/>
            <person name="Mardanov A.V."/>
            <person name="Dedysh S.N."/>
        </authorList>
    </citation>
    <scope>NUCLEOTIDE SEQUENCE [LARGE SCALE GENOMIC DNA]</scope>
    <source>
        <strain evidence="3">SP5</strain>
    </source>
</reference>
<feature type="compositionally biased region" description="Basic residues" evidence="1">
    <location>
        <begin position="191"/>
        <end position="200"/>
    </location>
</feature>
<keyword evidence="3" id="KW-1185">Reference proteome</keyword>
<protein>
    <submittedName>
        <fullName evidence="2">Uncharacterized protein</fullName>
    </submittedName>
</protein>
<gene>
    <name evidence="2" type="ORF">FRUB_05887</name>
</gene>
<dbReference type="AlphaFoldDB" id="A0A225DV15"/>
<accession>A0A225DV15</accession>